<evidence type="ECO:0000313" key="2">
    <source>
        <dbReference type="Proteomes" id="UP000014500"/>
    </source>
</evidence>
<dbReference type="EMBL" id="JH431353">
    <property type="status" value="NOT_ANNOTATED_CDS"/>
    <property type="molecule type" value="Genomic_DNA"/>
</dbReference>
<protein>
    <submittedName>
        <fullName evidence="1">Uncharacterized protein</fullName>
    </submittedName>
</protein>
<dbReference type="EnsemblMetazoa" id="SMAR003623-RA">
    <property type="protein sequence ID" value="SMAR003623-PA"/>
    <property type="gene ID" value="SMAR003623"/>
</dbReference>
<reference evidence="1" key="2">
    <citation type="submission" date="2015-02" db="UniProtKB">
        <authorList>
            <consortium name="EnsemblMetazoa"/>
        </authorList>
    </citation>
    <scope>IDENTIFICATION</scope>
</reference>
<name>T1IRD5_STRMM</name>
<sequence length="68" mass="8048">MASDEEVGERVRNNKTCVYGIDAFKFYFRTLPLRCEAARWPLTDSSWRSTAKQQPYTITTRIFKLHFV</sequence>
<accession>T1IRD5</accession>
<dbReference type="Proteomes" id="UP000014500">
    <property type="component" value="Unassembled WGS sequence"/>
</dbReference>
<evidence type="ECO:0000313" key="1">
    <source>
        <dbReference type="EnsemblMetazoa" id="SMAR003623-PA"/>
    </source>
</evidence>
<reference evidence="2" key="1">
    <citation type="submission" date="2011-05" db="EMBL/GenBank/DDBJ databases">
        <authorList>
            <person name="Richards S.R."/>
            <person name="Qu J."/>
            <person name="Jiang H."/>
            <person name="Jhangiani S.N."/>
            <person name="Agravi P."/>
            <person name="Goodspeed R."/>
            <person name="Gross S."/>
            <person name="Mandapat C."/>
            <person name="Jackson L."/>
            <person name="Mathew T."/>
            <person name="Pu L."/>
            <person name="Thornton R."/>
            <person name="Saada N."/>
            <person name="Wilczek-Boney K.B."/>
            <person name="Lee S."/>
            <person name="Kovar C."/>
            <person name="Wu Y."/>
            <person name="Scherer S.E."/>
            <person name="Worley K.C."/>
            <person name="Muzny D.M."/>
            <person name="Gibbs R."/>
        </authorList>
    </citation>
    <scope>NUCLEOTIDE SEQUENCE</scope>
    <source>
        <strain evidence="2">Brora</strain>
    </source>
</reference>
<proteinExistence type="predicted"/>
<keyword evidence="2" id="KW-1185">Reference proteome</keyword>
<dbReference type="HOGENOM" id="CLU_2797187_0_0_1"/>
<organism evidence="1 2">
    <name type="scientific">Strigamia maritima</name>
    <name type="common">European centipede</name>
    <name type="synonym">Geophilus maritimus</name>
    <dbReference type="NCBI Taxonomy" id="126957"/>
    <lineage>
        <taxon>Eukaryota</taxon>
        <taxon>Metazoa</taxon>
        <taxon>Ecdysozoa</taxon>
        <taxon>Arthropoda</taxon>
        <taxon>Myriapoda</taxon>
        <taxon>Chilopoda</taxon>
        <taxon>Pleurostigmophora</taxon>
        <taxon>Geophilomorpha</taxon>
        <taxon>Linotaeniidae</taxon>
        <taxon>Strigamia</taxon>
    </lineage>
</organism>
<dbReference type="AlphaFoldDB" id="T1IRD5"/>